<dbReference type="GO" id="GO:0008270">
    <property type="term" value="F:zinc ion binding"/>
    <property type="evidence" value="ECO:0007669"/>
    <property type="project" value="UniProtKB-KW"/>
</dbReference>
<dbReference type="PROSITE" id="PS01359">
    <property type="entry name" value="ZF_PHD_1"/>
    <property type="match status" value="1"/>
</dbReference>
<dbReference type="CDD" id="cd22343">
    <property type="entry name" value="PDDEXK_lambda_exonuclease-like"/>
    <property type="match status" value="1"/>
</dbReference>
<dbReference type="InterPro" id="IPR011335">
    <property type="entry name" value="Restrct_endonuc-II-like"/>
</dbReference>
<keyword evidence="2 4" id="KW-0863">Zinc-finger</keyword>
<dbReference type="PANTHER" id="PTHR47526">
    <property type="entry name" value="ATP-DEPENDENT DNA HELICASE"/>
    <property type="match status" value="1"/>
</dbReference>
<dbReference type="SUPFAM" id="SSF57903">
    <property type="entry name" value="FYVE/PHD zinc finger"/>
    <property type="match status" value="1"/>
</dbReference>
<dbReference type="InterPro" id="IPR011604">
    <property type="entry name" value="PDDEXK-like_dom_sf"/>
</dbReference>
<sequence>PDGVISCDCCGFGLIEVKCTYKYRNESPTCPEALADKNYFLKKDQSGKVSLDIKHKYHAQVQAQLSICERPYCDFICWTTEGIFVQRIAKDEDFLSKHLPQLKRYFIEYLLPEILTHRLLVSSEEPCSASINDVYCLCRKEEYGEMIACDNSSCTVEWFHMDCVKLNKAPKGKWFCPTCRKK</sequence>
<dbReference type="eggNOG" id="KOG1973">
    <property type="taxonomic scope" value="Eukaryota"/>
</dbReference>
<dbReference type="OrthoDB" id="6775702at2759"/>
<keyword evidence="3" id="KW-0862">Zinc</keyword>
<dbReference type="InterPro" id="IPR013083">
    <property type="entry name" value="Znf_RING/FYVE/PHD"/>
</dbReference>
<proteinExistence type="predicted"/>
<dbReference type="PROSITE" id="PS50016">
    <property type="entry name" value="ZF_PHD_2"/>
    <property type="match status" value="1"/>
</dbReference>
<feature type="domain" description="PHD-type" evidence="5">
    <location>
        <begin position="133"/>
        <end position="182"/>
    </location>
</feature>
<dbReference type="OMA" id="GLTHETE"/>
<dbReference type="Pfam" id="PF00628">
    <property type="entry name" value="PHD"/>
    <property type="match status" value="1"/>
</dbReference>
<evidence type="ECO:0000259" key="5">
    <source>
        <dbReference type="PROSITE" id="PS50016"/>
    </source>
</evidence>
<dbReference type="InterPro" id="IPR019786">
    <property type="entry name" value="Zinc_finger_PHD-type_CS"/>
</dbReference>
<evidence type="ECO:0000256" key="2">
    <source>
        <dbReference type="ARBA" id="ARBA00022771"/>
    </source>
</evidence>
<name>A0A1X7SM86_AMPQE</name>
<evidence type="ECO:0000256" key="3">
    <source>
        <dbReference type="ARBA" id="ARBA00022833"/>
    </source>
</evidence>
<dbReference type="SMART" id="SM00249">
    <property type="entry name" value="PHD"/>
    <property type="match status" value="1"/>
</dbReference>
<dbReference type="InterPro" id="IPR011011">
    <property type="entry name" value="Znf_FYVE_PHD"/>
</dbReference>
<dbReference type="Gene3D" id="3.30.40.10">
    <property type="entry name" value="Zinc/RING finger domain, C3HC4 (zinc finger)"/>
    <property type="match status" value="1"/>
</dbReference>
<dbReference type="GO" id="GO:0006281">
    <property type="term" value="P:DNA repair"/>
    <property type="evidence" value="ECO:0007669"/>
    <property type="project" value="UniProtKB-ARBA"/>
</dbReference>
<dbReference type="Gene3D" id="3.90.320.10">
    <property type="match status" value="1"/>
</dbReference>
<evidence type="ECO:0000313" key="6">
    <source>
        <dbReference type="EnsemblMetazoa" id="Aqu2.1.03228_001"/>
    </source>
</evidence>
<organism evidence="6">
    <name type="scientific">Amphimedon queenslandica</name>
    <name type="common">Sponge</name>
    <dbReference type="NCBI Taxonomy" id="400682"/>
    <lineage>
        <taxon>Eukaryota</taxon>
        <taxon>Metazoa</taxon>
        <taxon>Porifera</taxon>
        <taxon>Demospongiae</taxon>
        <taxon>Heteroscleromorpha</taxon>
        <taxon>Haplosclerida</taxon>
        <taxon>Niphatidae</taxon>
        <taxon>Amphimedon</taxon>
    </lineage>
</organism>
<dbReference type="CDD" id="cd15505">
    <property type="entry name" value="PHD_ING"/>
    <property type="match status" value="1"/>
</dbReference>
<dbReference type="EnsemblMetazoa" id="Aqu2.1.03228_001">
    <property type="protein sequence ID" value="Aqu2.1.03228_001"/>
    <property type="gene ID" value="Aqu2.1.03228"/>
</dbReference>
<dbReference type="SUPFAM" id="SSF52980">
    <property type="entry name" value="Restriction endonuclease-like"/>
    <property type="match status" value="1"/>
</dbReference>
<protein>
    <recommendedName>
        <fullName evidence="5">PHD-type domain-containing protein</fullName>
    </recommendedName>
</protein>
<dbReference type="InterPro" id="IPR001965">
    <property type="entry name" value="Znf_PHD"/>
</dbReference>
<dbReference type="InterPro" id="IPR019787">
    <property type="entry name" value="Znf_PHD-finger"/>
</dbReference>
<dbReference type="InParanoid" id="A0A1X7SM86"/>
<reference evidence="6" key="1">
    <citation type="submission" date="2017-05" db="UniProtKB">
        <authorList>
            <consortium name="EnsemblMetazoa"/>
        </authorList>
    </citation>
    <scope>IDENTIFICATION</scope>
</reference>
<dbReference type="AlphaFoldDB" id="A0A1X7SM86"/>
<evidence type="ECO:0000256" key="4">
    <source>
        <dbReference type="PROSITE-ProRule" id="PRU00146"/>
    </source>
</evidence>
<evidence type="ECO:0000256" key="1">
    <source>
        <dbReference type="ARBA" id="ARBA00022723"/>
    </source>
</evidence>
<dbReference type="STRING" id="400682.A0A1X7SM86"/>
<keyword evidence="1" id="KW-0479">Metal-binding</keyword>
<accession>A0A1X7SM86</accession>